<feature type="domain" description="DUF7730" evidence="1">
    <location>
        <begin position="103"/>
        <end position="216"/>
    </location>
</feature>
<accession>A0A6G1JX29</accession>
<dbReference type="AlphaFoldDB" id="A0A6G1JX29"/>
<evidence type="ECO:0000313" key="2">
    <source>
        <dbReference type="EMBL" id="KAF2705166.1"/>
    </source>
</evidence>
<dbReference type="Proteomes" id="UP000799428">
    <property type="component" value="Unassembled WGS sequence"/>
</dbReference>
<protein>
    <recommendedName>
        <fullName evidence="1">DUF7730 domain-containing protein</fullName>
    </recommendedName>
</protein>
<dbReference type="InterPro" id="IPR056632">
    <property type="entry name" value="DUF7730"/>
</dbReference>
<evidence type="ECO:0000259" key="1">
    <source>
        <dbReference type="Pfam" id="PF24864"/>
    </source>
</evidence>
<evidence type="ECO:0000313" key="3">
    <source>
        <dbReference type="Proteomes" id="UP000799428"/>
    </source>
</evidence>
<organism evidence="2 3">
    <name type="scientific">Pleomassaria siparia CBS 279.74</name>
    <dbReference type="NCBI Taxonomy" id="1314801"/>
    <lineage>
        <taxon>Eukaryota</taxon>
        <taxon>Fungi</taxon>
        <taxon>Dikarya</taxon>
        <taxon>Ascomycota</taxon>
        <taxon>Pezizomycotina</taxon>
        <taxon>Dothideomycetes</taxon>
        <taxon>Pleosporomycetidae</taxon>
        <taxon>Pleosporales</taxon>
        <taxon>Pleomassariaceae</taxon>
        <taxon>Pleomassaria</taxon>
    </lineage>
</organism>
<dbReference type="EMBL" id="MU005779">
    <property type="protein sequence ID" value="KAF2705166.1"/>
    <property type="molecule type" value="Genomic_DNA"/>
</dbReference>
<name>A0A6G1JX29_9PLEO</name>
<keyword evidence="3" id="KW-1185">Reference proteome</keyword>
<dbReference type="PANTHER" id="PTHR38790:SF4">
    <property type="entry name" value="2EXR DOMAIN-CONTAINING PROTEIN"/>
    <property type="match status" value="1"/>
</dbReference>
<reference evidence="2" key="1">
    <citation type="journal article" date="2020" name="Stud. Mycol.">
        <title>101 Dothideomycetes genomes: a test case for predicting lifestyles and emergence of pathogens.</title>
        <authorList>
            <person name="Haridas S."/>
            <person name="Albert R."/>
            <person name="Binder M."/>
            <person name="Bloem J."/>
            <person name="Labutti K."/>
            <person name="Salamov A."/>
            <person name="Andreopoulos B."/>
            <person name="Baker S."/>
            <person name="Barry K."/>
            <person name="Bills G."/>
            <person name="Bluhm B."/>
            <person name="Cannon C."/>
            <person name="Castanera R."/>
            <person name="Culley D."/>
            <person name="Daum C."/>
            <person name="Ezra D."/>
            <person name="Gonzalez J."/>
            <person name="Henrissat B."/>
            <person name="Kuo A."/>
            <person name="Liang C."/>
            <person name="Lipzen A."/>
            <person name="Lutzoni F."/>
            <person name="Magnuson J."/>
            <person name="Mondo S."/>
            <person name="Nolan M."/>
            <person name="Ohm R."/>
            <person name="Pangilinan J."/>
            <person name="Park H.-J."/>
            <person name="Ramirez L."/>
            <person name="Alfaro M."/>
            <person name="Sun H."/>
            <person name="Tritt A."/>
            <person name="Yoshinaga Y."/>
            <person name="Zwiers L.-H."/>
            <person name="Turgeon B."/>
            <person name="Goodwin S."/>
            <person name="Spatafora J."/>
            <person name="Crous P."/>
            <person name="Grigoriev I."/>
        </authorList>
    </citation>
    <scope>NUCLEOTIDE SEQUENCE</scope>
    <source>
        <strain evidence="2">CBS 279.74</strain>
    </source>
</reference>
<proteinExistence type="predicted"/>
<dbReference type="OrthoDB" id="5413827at2759"/>
<dbReference type="Pfam" id="PF24864">
    <property type="entry name" value="DUF7730"/>
    <property type="match status" value="1"/>
</dbReference>
<gene>
    <name evidence="2" type="ORF">K504DRAFT_96633</name>
</gene>
<sequence>MAKGPRQEFIARILALGWTNLHELLLTKYIVHIPPQPPKPSISLRDLNDPEVSFAHHGHSYAVGCATSGPLRGHHTHEPGDNLRQRSCQRRVDASSPNGSRNATQSPLLRLPGEVRNQIWKYASGDVDVEICIFSHAWLKTQYRFVYSTVYDLAGDSMAVDGGIAFNLSQTSRQVYAEAVNLVFVFNTFYFWQEEALEACIPRLLPAQVNAITSIRPCEGLVERYRECAPPRQALKAIFPSLACVYITKSFRDRLYGDLRRDIFDDWRDRPHWKNTRKRFRRELDSANGHLSEHDQKRLAEYAIKAKDGESMHVIFTNYSSG</sequence>
<dbReference type="PANTHER" id="PTHR38790">
    <property type="entry name" value="2EXR DOMAIN-CONTAINING PROTEIN-RELATED"/>
    <property type="match status" value="1"/>
</dbReference>